<feature type="region of interest" description="Disordered" evidence="1">
    <location>
        <begin position="276"/>
        <end position="326"/>
    </location>
</feature>
<organism evidence="2 3">
    <name type="scientific">Asparagus officinalis</name>
    <name type="common">Garden asparagus</name>
    <dbReference type="NCBI Taxonomy" id="4686"/>
    <lineage>
        <taxon>Eukaryota</taxon>
        <taxon>Viridiplantae</taxon>
        <taxon>Streptophyta</taxon>
        <taxon>Embryophyta</taxon>
        <taxon>Tracheophyta</taxon>
        <taxon>Spermatophyta</taxon>
        <taxon>Magnoliopsida</taxon>
        <taxon>Liliopsida</taxon>
        <taxon>Asparagales</taxon>
        <taxon>Asparagaceae</taxon>
        <taxon>Asparagoideae</taxon>
        <taxon>Asparagus</taxon>
    </lineage>
</organism>
<evidence type="ECO:0000313" key="2">
    <source>
        <dbReference type="EMBL" id="ONK63765.1"/>
    </source>
</evidence>
<dbReference type="Proteomes" id="UP000243459">
    <property type="component" value="Chromosome 7"/>
</dbReference>
<feature type="region of interest" description="Disordered" evidence="1">
    <location>
        <begin position="71"/>
        <end position="127"/>
    </location>
</feature>
<sequence>MLPSSIFPRSSWPCCRGRLGRPLYARLPATATLARGPTRRLRARVLHRRRRMRNCTRVWYASIPIVPTSRVRQPTLPSSRHAHPAVGSPLTARRRLAPSTMPPGSRHLGDGKPRCRPPTSGSIDTRETWCSSTATASGVAELRFRRHVASQHDGSPSLRPPVVSWRSPLIARPVFTRLGSDRRVRTSFELVFERCDPGTGATGMDARGEVAGVPEMTVRYIYSFDFPEPVTPGTRRFVLSSRDEAVGGDPAWAASHNEILRGRRLAADVSSDLSSAGGQLEQCSGLGPEPLSGLPPAAGSAGGPAGRRAPRTANAPAGCTSPSMRS</sequence>
<gene>
    <name evidence="2" type="ORF">A4U43_C07F18700</name>
</gene>
<name>A0A5P1ED04_ASPOF</name>
<evidence type="ECO:0000256" key="1">
    <source>
        <dbReference type="SAM" id="MobiDB-lite"/>
    </source>
</evidence>
<dbReference type="EMBL" id="CM007387">
    <property type="protein sequence ID" value="ONK63765.1"/>
    <property type="molecule type" value="Genomic_DNA"/>
</dbReference>
<dbReference type="Gramene" id="ONK63765">
    <property type="protein sequence ID" value="ONK63765"/>
    <property type="gene ID" value="A4U43_C07F18700"/>
</dbReference>
<dbReference type="AlphaFoldDB" id="A0A5P1ED04"/>
<keyword evidence="3" id="KW-1185">Reference proteome</keyword>
<evidence type="ECO:0000313" key="3">
    <source>
        <dbReference type="Proteomes" id="UP000243459"/>
    </source>
</evidence>
<accession>A0A5P1ED04</accession>
<proteinExistence type="predicted"/>
<protein>
    <submittedName>
        <fullName evidence="2">Uncharacterized protein</fullName>
    </submittedName>
</protein>
<reference evidence="3" key="1">
    <citation type="journal article" date="2017" name="Nat. Commun.">
        <title>The asparagus genome sheds light on the origin and evolution of a young Y chromosome.</title>
        <authorList>
            <person name="Harkess A."/>
            <person name="Zhou J."/>
            <person name="Xu C."/>
            <person name="Bowers J.E."/>
            <person name="Van der Hulst R."/>
            <person name="Ayyampalayam S."/>
            <person name="Mercati F."/>
            <person name="Riccardi P."/>
            <person name="McKain M.R."/>
            <person name="Kakrana A."/>
            <person name="Tang H."/>
            <person name="Ray J."/>
            <person name="Groenendijk J."/>
            <person name="Arikit S."/>
            <person name="Mathioni S.M."/>
            <person name="Nakano M."/>
            <person name="Shan H."/>
            <person name="Telgmann-Rauber A."/>
            <person name="Kanno A."/>
            <person name="Yue Z."/>
            <person name="Chen H."/>
            <person name="Li W."/>
            <person name="Chen Y."/>
            <person name="Xu X."/>
            <person name="Zhang Y."/>
            <person name="Luo S."/>
            <person name="Chen H."/>
            <person name="Gao J."/>
            <person name="Mao Z."/>
            <person name="Pires J.C."/>
            <person name="Luo M."/>
            <person name="Kudrna D."/>
            <person name="Wing R.A."/>
            <person name="Meyers B.C."/>
            <person name="Yi K."/>
            <person name="Kong H."/>
            <person name="Lavrijsen P."/>
            <person name="Sunseri F."/>
            <person name="Falavigna A."/>
            <person name="Ye Y."/>
            <person name="Leebens-Mack J.H."/>
            <person name="Chen G."/>
        </authorList>
    </citation>
    <scope>NUCLEOTIDE SEQUENCE [LARGE SCALE GENOMIC DNA]</scope>
    <source>
        <strain evidence="3">cv. DH0086</strain>
    </source>
</reference>
<feature type="compositionally biased region" description="Low complexity" evidence="1">
    <location>
        <begin position="284"/>
        <end position="299"/>
    </location>
</feature>